<sequence length="64" mass="6906">MIRKCKWCGSKKHISKACAIKHKHQALLDGVPLARCGFDAIIEIDFGNQGKGSIVTPAYPIAGL</sequence>
<evidence type="ECO:0000313" key="1">
    <source>
        <dbReference type="EMBL" id="KKN22336.1"/>
    </source>
</evidence>
<dbReference type="EMBL" id="LAZR01003070">
    <property type="protein sequence ID" value="KKN22336.1"/>
    <property type="molecule type" value="Genomic_DNA"/>
</dbReference>
<gene>
    <name evidence="1" type="ORF">LCGC14_0916020</name>
</gene>
<reference evidence="1" key="1">
    <citation type="journal article" date="2015" name="Nature">
        <title>Complex archaea that bridge the gap between prokaryotes and eukaryotes.</title>
        <authorList>
            <person name="Spang A."/>
            <person name="Saw J.H."/>
            <person name="Jorgensen S.L."/>
            <person name="Zaremba-Niedzwiedzka K."/>
            <person name="Martijn J."/>
            <person name="Lind A.E."/>
            <person name="van Eijk R."/>
            <person name="Schleper C."/>
            <person name="Guy L."/>
            <person name="Ettema T.J."/>
        </authorList>
    </citation>
    <scope>NUCLEOTIDE SEQUENCE</scope>
</reference>
<proteinExistence type="predicted"/>
<accession>A0A0F9RAY6</accession>
<organism evidence="1">
    <name type="scientific">marine sediment metagenome</name>
    <dbReference type="NCBI Taxonomy" id="412755"/>
    <lineage>
        <taxon>unclassified sequences</taxon>
        <taxon>metagenomes</taxon>
        <taxon>ecological metagenomes</taxon>
    </lineage>
</organism>
<name>A0A0F9RAY6_9ZZZZ</name>
<comment type="caution">
    <text evidence="1">The sequence shown here is derived from an EMBL/GenBank/DDBJ whole genome shotgun (WGS) entry which is preliminary data.</text>
</comment>
<protein>
    <submittedName>
        <fullName evidence="1">Uncharacterized protein</fullName>
    </submittedName>
</protein>
<dbReference type="AlphaFoldDB" id="A0A0F9RAY6"/>